<keyword evidence="3" id="KW-1185">Reference proteome</keyword>
<comment type="caution">
    <text evidence="2">The sequence shown here is derived from an EMBL/GenBank/DDBJ whole genome shotgun (WGS) entry which is preliminary data.</text>
</comment>
<feature type="compositionally biased region" description="Gly residues" evidence="1">
    <location>
        <begin position="464"/>
        <end position="473"/>
    </location>
</feature>
<feature type="compositionally biased region" description="Low complexity" evidence="1">
    <location>
        <begin position="492"/>
        <end position="502"/>
    </location>
</feature>
<feature type="region of interest" description="Disordered" evidence="1">
    <location>
        <begin position="457"/>
        <end position="502"/>
    </location>
</feature>
<accession>A0ABN9RS55</accession>
<sequence>MMWTCGSGDDDEDGCLPQAVLEPRQGILDSVIDQQILIAQQVGCVEVDDYDDGPGPSEAWWAGPLPLSPAAPQPISSVQLAAVAACRAMRASADVGGPAGALQREWSSPSSVCSRRPSPRRAKRSRAEALQARRGASEECDGRPERQVGFIVDVDVAPLASAAQVSAAPCSPGQARALAPPSPTGGLPAGAAPPPQRAPPAWQQSRAKLVPWEMPLCSGRSARWPGAARSGPRALRRAAEASILRAEAAREVAPVGAAEAAAVVVLRDHGDEAAGAPPGRPWAPRPRPEASHGPSGDAAGAGPGALPRERGDEQKPLPMPPDAVLVYAPSRTRTAAALPESEEVAPAQPREGERPPQSAAARTPDAAPAARGCGDGALDESLARLREEAAAAQRESAMLREEAWLIMQENLNLRRQLQETAGAREQAEGLRGELQAAAAVAGEADELRCLKGGLPEAPAQRRAGLGGGGGRGGAPAARGGRGHGARGPRLEAAAAVRAGGRG</sequence>
<feature type="region of interest" description="Disordered" evidence="1">
    <location>
        <begin position="100"/>
        <end position="142"/>
    </location>
</feature>
<dbReference type="Proteomes" id="UP001189429">
    <property type="component" value="Unassembled WGS sequence"/>
</dbReference>
<organism evidence="2 3">
    <name type="scientific">Prorocentrum cordatum</name>
    <dbReference type="NCBI Taxonomy" id="2364126"/>
    <lineage>
        <taxon>Eukaryota</taxon>
        <taxon>Sar</taxon>
        <taxon>Alveolata</taxon>
        <taxon>Dinophyceae</taxon>
        <taxon>Prorocentrales</taxon>
        <taxon>Prorocentraceae</taxon>
        <taxon>Prorocentrum</taxon>
    </lineage>
</organism>
<evidence type="ECO:0000313" key="3">
    <source>
        <dbReference type="Proteomes" id="UP001189429"/>
    </source>
</evidence>
<proteinExistence type="predicted"/>
<gene>
    <name evidence="2" type="ORF">PCOR1329_LOCUS21687</name>
</gene>
<reference evidence="2" key="1">
    <citation type="submission" date="2023-10" db="EMBL/GenBank/DDBJ databases">
        <authorList>
            <person name="Chen Y."/>
            <person name="Shah S."/>
            <person name="Dougan E. K."/>
            <person name="Thang M."/>
            <person name="Chan C."/>
        </authorList>
    </citation>
    <scope>NUCLEOTIDE SEQUENCE [LARGE SCALE GENOMIC DNA]</scope>
</reference>
<protein>
    <submittedName>
        <fullName evidence="2">Uncharacterized protein</fullName>
    </submittedName>
</protein>
<feature type="compositionally biased region" description="Low complexity" evidence="1">
    <location>
        <begin position="359"/>
        <end position="371"/>
    </location>
</feature>
<feature type="compositionally biased region" description="Low complexity" evidence="1">
    <location>
        <begin position="107"/>
        <end position="116"/>
    </location>
</feature>
<evidence type="ECO:0000256" key="1">
    <source>
        <dbReference type="SAM" id="MobiDB-lite"/>
    </source>
</evidence>
<name>A0ABN9RS55_9DINO</name>
<evidence type="ECO:0000313" key="2">
    <source>
        <dbReference type="EMBL" id="CAK0819777.1"/>
    </source>
</evidence>
<feature type="region of interest" description="Disordered" evidence="1">
    <location>
        <begin position="271"/>
        <end position="376"/>
    </location>
</feature>
<feature type="compositionally biased region" description="Low complexity" evidence="1">
    <location>
        <begin position="291"/>
        <end position="300"/>
    </location>
</feature>
<feature type="region of interest" description="Disordered" evidence="1">
    <location>
        <begin position="170"/>
        <end position="200"/>
    </location>
</feature>
<dbReference type="EMBL" id="CAUYUJ010007169">
    <property type="protein sequence ID" value="CAK0819777.1"/>
    <property type="molecule type" value="Genomic_DNA"/>
</dbReference>